<evidence type="ECO:0000256" key="4">
    <source>
        <dbReference type="SAM" id="MobiDB-lite"/>
    </source>
</evidence>
<dbReference type="PANTHER" id="PTHR33154">
    <property type="entry name" value="TRANSCRIPTIONAL REGULATOR, ARSR FAMILY"/>
    <property type="match status" value="1"/>
</dbReference>
<dbReference type="InterPro" id="IPR001845">
    <property type="entry name" value="HTH_ArsR_DNA-bd_dom"/>
</dbReference>
<dbReference type="NCBIfam" id="NF033788">
    <property type="entry name" value="HTH_metalloreg"/>
    <property type="match status" value="1"/>
</dbReference>
<dbReference type="EMBL" id="BAABIC010000005">
    <property type="protein sequence ID" value="GAA4684585.1"/>
    <property type="molecule type" value="Genomic_DNA"/>
</dbReference>
<keyword evidence="3" id="KW-0804">Transcription</keyword>
<evidence type="ECO:0000259" key="5">
    <source>
        <dbReference type="PROSITE" id="PS50987"/>
    </source>
</evidence>
<dbReference type="InterPro" id="IPR036390">
    <property type="entry name" value="WH_DNA-bd_sf"/>
</dbReference>
<feature type="region of interest" description="Disordered" evidence="4">
    <location>
        <begin position="111"/>
        <end position="144"/>
    </location>
</feature>
<dbReference type="InterPro" id="IPR051081">
    <property type="entry name" value="HTH_MetalResp_TranReg"/>
</dbReference>
<dbReference type="InterPro" id="IPR011991">
    <property type="entry name" value="ArsR-like_HTH"/>
</dbReference>
<dbReference type="Gene3D" id="1.10.10.10">
    <property type="entry name" value="Winged helix-like DNA-binding domain superfamily/Winged helix DNA-binding domain"/>
    <property type="match status" value="1"/>
</dbReference>
<feature type="domain" description="HTH arsR-type" evidence="5">
    <location>
        <begin position="6"/>
        <end position="106"/>
    </location>
</feature>
<gene>
    <name evidence="6" type="ORF">GCM10023215_19310</name>
</gene>
<keyword evidence="1" id="KW-0805">Transcription regulation</keyword>
<feature type="compositionally biased region" description="Basic and acidic residues" evidence="4">
    <location>
        <begin position="133"/>
        <end position="144"/>
    </location>
</feature>
<organism evidence="6 7">
    <name type="scientific">Pseudonocardia yuanmonensis</name>
    <dbReference type="NCBI Taxonomy" id="1095914"/>
    <lineage>
        <taxon>Bacteria</taxon>
        <taxon>Bacillati</taxon>
        <taxon>Actinomycetota</taxon>
        <taxon>Actinomycetes</taxon>
        <taxon>Pseudonocardiales</taxon>
        <taxon>Pseudonocardiaceae</taxon>
        <taxon>Pseudonocardia</taxon>
    </lineage>
</organism>
<dbReference type="Proteomes" id="UP001500325">
    <property type="component" value="Unassembled WGS sequence"/>
</dbReference>
<dbReference type="PANTHER" id="PTHR33154:SF33">
    <property type="entry name" value="TRANSCRIPTIONAL REPRESSOR SDPR"/>
    <property type="match status" value="1"/>
</dbReference>
<dbReference type="SUPFAM" id="SSF46785">
    <property type="entry name" value="Winged helix' DNA-binding domain"/>
    <property type="match status" value="1"/>
</dbReference>
<dbReference type="CDD" id="cd00090">
    <property type="entry name" value="HTH_ARSR"/>
    <property type="match status" value="1"/>
</dbReference>
<sequence length="144" mass="15111">MSSESDTSGRAARRDLAFDALADPVRREILAVLAEEDECSAGALAERITSVGRTAVSTHLRVLRVAGLVTERRAGRYRYYSVDPTGSATEVLTLLQGLFLQSLHGVRAAVENRPPETGGTGTGTTGTPATDTGRSDRHGAAEAG</sequence>
<dbReference type="RefSeq" id="WP_345379872.1">
    <property type="nucleotide sequence ID" value="NZ_BAABIC010000005.1"/>
</dbReference>
<name>A0ABP8W9D1_9PSEU</name>
<comment type="caution">
    <text evidence="6">The sequence shown here is derived from an EMBL/GenBank/DDBJ whole genome shotgun (WGS) entry which is preliminary data.</text>
</comment>
<keyword evidence="7" id="KW-1185">Reference proteome</keyword>
<evidence type="ECO:0000256" key="3">
    <source>
        <dbReference type="ARBA" id="ARBA00023163"/>
    </source>
</evidence>
<dbReference type="SMART" id="SM00418">
    <property type="entry name" value="HTH_ARSR"/>
    <property type="match status" value="1"/>
</dbReference>
<evidence type="ECO:0000256" key="1">
    <source>
        <dbReference type="ARBA" id="ARBA00023015"/>
    </source>
</evidence>
<accession>A0ABP8W9D1</accession>
<proteinExistence type="predicted"/>
<evidence type="ECO:0000313" key="7">
    <source>
        <dbReference type="Proteomes" id="UP001500325"/>
    </source>
</evidence>
<protein>
    <recommendedName>
        <fullName evidence="5">HTH arsR-type domain-containing protein</fullName>
    </recommendedName>
</protein>
<keyword evidence="2" id="KW-0238">DNA-binding</keyword>
<dbReference type="PROSITE" id="PS50987">
    <property type="entry name" value="HTH_ARSR_2"/>
    <property type="match status" value="1"/>
</dbReference>
<reference evidence="7" key="1">
    <citation type="journal article" date="2019" name="Int. J. Syst. Evol. Microbiol.">
        <title>The Global Catalogue of Microorganisms (GCM) 10K type strain sequencing project: providing services to taxonomists for standard genome sequencing and annotation.</title>
        <authorList>
            <consortium name="The Broad Institute Genomics Platform"/>
            <consortium name="The Broad Institute Genome Sequencing Center for Infectious Disease"/>
            <person name="Wu L."/>
            <person name="Ma J."/>
        </authorList>
    </citation>
    <scope>NUCLEOTIDE SEQUENCE [LARGE SCALE GENOMIC DNA]</scope>
    <source>
        <strain evidence="7">JCM 18055</strain>
    </source>
</reference>
<dbReference type="InterPro" id="IPR036388">
    <property type="entry name" value="WH-like_DNA-bd_sf"/>
</dbReference>
<dbReference type="Pfam" id="PF12840">
    <property type="entry name" value="HTH_20"/>
    <property type="match status" value="1"/>
</dbReference>
<evidence type="ECO:0000256" key="2">
    <source>
        <dbReference type="ARBA" id="ARBA00023125"/>
    </source>
</evidence>
<evidence type="ECO:0000313" key="6">
    <source>
        <dbReference type="EMBL" id="GAA4684585.1"/>
    </source>
</evidence>
<dbReference type="PRINTS" id="PR00778">
    <property type="entry name" value="HTHARSR"/>
</dbReference>